<evidence type="ECO:0000313" key="3">
    <source>
        <dbReference type="EMBL" id="EJK74392.1"/>
    </source>
</evidence>
<feature type="compositionally biased region" description="Low complexity" evidence="1">
    <location>
        <begin position="91"/>
        <end position="150"/>
    </location>
</feature>
<protein>
    <submittedName>
        <fullName evidence="3">Uncharacterized protein</fullName>
    </submittedName>
</protein>
<evidence type="ECO:0000256" key="2">
    <source>
        <dbReference type="SAM" id="SignalP"/>
    </source>
</evidence>
<proteinExistence type="predicted"/>
<feature type="chain" id="PRO_5003838645" evidence="2">
    <location>
        <begin position="18"/>
        <end position="264"/>
    </location>
</feature>
<evidence type="ECO:0000313" key="4">
    <source>
        <dbReference type="Proteomes" id="UP000266841"/>
    </source>
</evidence>
<feature type="compositionally biased region" description="Low complexity" evidence="1">
    <location>
        <begin position="167"/>
        <end position="209"/>
    </location>
</feature>
<name>K0TPE0_THAOC</name>
<keyword evidence="2" id="KW-0732">Signal</keyword>
<reference evidence="3 4" key="1">
    <citation type="journal article" date="2012" name="Genome Biol.">
        <title>Genome and low-iron response of an oceanic diatom adapted to chronic iron limitation.</title>
        <authorList>
            <person name="Lommer M."/>
            <person name="Specht M."/>
            <person name="Roy A.S."/>
            <person name="Kraemer L."/>
            <person name="Andreson R."/>
            <person name="Gutowska M.A."/>
            <person name="Wolf J."/>
            <person name="Bergner S.V."/>
            <person name="Schilhabel M.B."/>
            <person name="Klostermeier U.C."/>
            <person name="Beiko R.G."/>
            <person name="Rosenstiel P."/>
            <person name="Hippler M."/>
            <person name="Laroche J."/>
        </authorList>
    </citation>
    <scope>NUCLEOTIDE SEQUENCE [LARGE SCALE GENOMIC DNA]</scope>
    <source>
        <strain evidence="3 4">CCMP1005</strain>
    </source>
</reference>
<comment type="caution">
    <text evidence="3">The sequence shown here is derived from an EMBL/GenBank/DDBJ whole genome shotgun (WGS) entry which is preliminary data.</text>
</comment>
<dbReference type="EMBL" id="AGNL01003719">
    <property type="protein sequence ID" value="EJK74392.1"/>
    <property type="molecule type" value="Genomic_DNA"/>
</dbReference>
<feature type="region of interest" description="Disordered" evidence="1">
    <location>
        <begin position="85"/>
        <end position="209"/>
    </location>
</feature>
<evidence type="ECO:0000256" key="1">
    <source>
        <dbReference type="SAM" id="MobiDB-lite"/>
    </source>
</evidence>
<accession>K0TPE0</accession>
<sequence>MKFTLLIPFATLAISSAESNIRGSTSIDSIDIEPSTSTVVYAAPVRSYGGQSAMDLWNEIAVANHGLVNRTDLDPPDVCSFTHRSCRRKSASAAPRRSASRTATSPRIRTRTSTAPAARRTASRSTTAAGPGAAATATSSARGPTPTSAAGRAARLATPSAASTRGPAATAMITAPRARTATPATGTSTRTGGAEAGAATTGSRGGTSARRAESLILSFSNSWSFVPITSDAQCPNGDIKDACKDRYCNGEDWLEDEFEEAMTE</sequence>
<keyword evidence="4" id="KW-1185">Reference proteome</keyword>
<organism evidence="3 4">
    <name type="scientific">Thalassiosira oceanica</name>
    <name type="common">Marine diatom</name>
    <dbReference type="NCBI Taxonomy" id="159749"/>
    <lineage>
        <taxon>Eukaryota</taxon>
        <taxon>Sar</taxon>
        <taxon>Stramenopiles</taxon>
        <taxon>Ochrophyta</taxon>
        <taxon>Bacillariophyta</taxon>
        <taxon>Coscinodiscophyceae</taxon>
        <taxon>Thalassiosirophycidae</taxon>
        <taxon>Thalassiosirales</taxon>
        <taxon>Thalassiosiraceae</taxon>
        <taxon>Thalassiosira</taxon>
    </lineage>
</organism>
<dbReference type="AlphaFoldDB" id="K0TPE0"/>
<gene>
    <name evidence="3" type="ORF">THAOC_03930</name>
</gene>
<feature type="signal peptide" evidence="2">
    <location>
        <begin position="1"/>
        <end position="17"/>
    </location>
</feature>
<dbReference type="Proteomes" id="UP000266841">
    <property type="component" value="Unassembled WGS sequence"/>
</dbReference>